<protein>
    <submittedName>
        <fullName evidence="1">Uncharacterized protein</fullName>
    </submittedName>
</protein>
<dbReference type="AlphaFoldDB" id="A0A8J2M8U4"/>
<dbReference type="OrthoDB" id="5773875at2759"/>
<name>A0A8J2M8U4_9BILA</name>
<feature type="non-terminal residue" evidence="1">
    <location>
        <position position="1"/>
    </location>
</feature>
<dbReference type="EMBL" id="CAKAEH010001520">
    <property type="protein sequence ID" value="CAG9537127.1"/>
    <property type="molecule type" value="Genomic_DNA"/>
</dbReference>
<gene>
    <name evidence="1" type="ORF">CJOHNSTONI_LOCUS6981</name>
</gene>
<keyword evidence="2" id="KW-1185">Reference proteome</keyword>
<reference evidence="1" key="1">
    <citation type="submission" date="2021-09" db="EMBL/GenBank/DDBJ databases">
        <authorList>
            <consortium name="Pathogen Informatics"/>
        </authorList>
    </citation>
    <scope>NUCLEOTIDE SEQUENCE</scope>
</reference>
<dbReference type="Proteomes" id="UP000746747">
    <property type="component" value="Unassembled WGS sequence"/>
</dbReference>
<accession>A0A8J2M8U4</accession>
<organism evidence="1 2">
    <name type="scientific">Cercopithifilaria johnstoni</name>
    <dbReference type="NCBI Taxonomy" id="2874296"/>
    <lineage>
        <taxon>Eukaryota</taxon>
        <taxon>Metazoa</taxon>
        <taxon>Ecdysozoa</taxon>
        <taxon>Nematoda</taxon>
        <taxon>Chromadorea</taxon>
        <taxon>Rhabditida</taxon>
        <taxon>Spirurina</taxon>
        <taxon>Spiruromorpha</taxon>
        <taxon>Filarioidea</taxon>
        <taxon>Onchocercidae</taxon>
        <taxon>Cercopithifilaria</taxon>
    </lineage>
</organism>
<sequence length="63" mass="7490">SCIKRSTNRDTVRLCSYKEHNCNMNGIDDTIRDYQERIWKGLVKRPPDLANLVEKTMQIFMNE</sequence>
<evidence type="ECO:0000313" key="2">
    <source>
        <dbReference type="Proteomes" id="UP000746747"/>
    </source>
</evidence>
<evidence type="ECO:0000313" key="1">
    <source>
        <dbReference type="EMBL" id="CAG9537127.1"/>
    </source>
</evidence>
<proteinExistence type="predicted"/>
<comment type="caution">
    <text evidence="1">The sequence shown here is derived from an EMBL/GenBank/DDBJ whole genome shotgun (WGS) entry which is preliminary data.</text>
</comment>